<evidence type="ECO:0000256" key="1">
    <source>
        <dbReference type="ARBA" id="ARBA00022553"/>
    </source>
</evidence>
<dbReference type="InterPro" id="IPR001789">
    <property type="entry name" value="Sig_transdc_resp-reg_receiver"/>
</dbReference>
<dbReference type="AlphaFoldDB" id="A0A7Y0E3E2"/>
<dbReference type="Pfam" id="PF00072">
    <property type="entry name" value="Response_reg"/>
    <property type="match status" value="1"/>
</dbReference>
<dbReference type="GO" id="GO:0000160">
    <property type="term" value="P:phosphorelay signal transduction system"/>
    <property type="evidence" value="ECO:0007669"/>
    <property type="project" value="InterPro"/>
</dbReference>
<evidence type="ECO:0000313" key="4">
    <source>
        <dbReference type="EMBL" id="NMM46504.1"/>
    </source>
</evidence>
<name>A0A7Y0E3E2_9PROT</name>
<evidence type="ECO:0000259" key="3">
    <source>
        <dbReference type="PROSITE" id="PS50110"/>
    </source>
</evidence>
<accession>A0A7Y0E3E2</accession>
<keyword evidence="1 2" id="KW-0597">Phosphoprotein</keyword>
<reference evidence="4 5" key="1">
    <citation type="submission" date="2020-04" db="EMBL/GenBank/DDBJ databases">
        <title>Rhodospirillaceae bacterium KN72 isolated from deep sea.</title>
        <authorList>
            <person name="Zhang D.-C."/>
        </authorList>
    </citation>
    <scope>NUCLEOTIDE SEQUENCE [LARGE SCALE GENOMIC DNA]</scope>
    <source>
        <strain evidence="4 5">KN72</strain>
    </source>
</reference>
<dbReference type="EMBL" id="JABBNT010000006">
    <property type="protein sequence ID" value="NMM46504.1"/>
    <property type="molecule type" value="Genomic_DNA"/>
</dbReference>
<dbReference type="Gene3D" id="3.40.50.2300">
    <property type="match status" value="1"/>
</dbReference>
<dbReference type="PANTHER" id="PTHR44591">
    <property type="entry name" value="STRESS RESPONSE REGULATOR PROTEIN 1"/>
    <property type="match status" value="1"/>
</dbReference>
<dbReference type="InterPro" id="IPR050595">
    <property type="entry name" value="Bact_response_regulator"/>
</dbReference>
<comment type="caution">
    <text evidence="4">The sequence shown here is derived from an EMBL/GenBank/DDBJ whole genome shotgun (WGS) entry which is preliminary data.</text>
</comment>
<dbReference type="SUPFAM" id="SSF52172">
    <property type="entry name" value="CheY-like"/>
    <property type="match status" value="1"/>
</dbReference>
<dbReference type="Proteomes" id="UP000539372">
    <property type="component" value="Unassembled WGS sequence"/>
</dbReference>
<protein>
    <submittedName>
        <fullName evidence="4">Response regulator</fullName>
    </submittedName>
</protein>
<feature type="domain" description="Response regulatory" evidence="3">
    <location>
        <begin position="3"/>
        <end position="120"/>
    </location>
</feature>
<organism evidence="4 5">
    <name type="scientific">Pacificispira spongiicola</name>
    <dbReference type="NCBI Taxonomy" id="2729598"/>
    <lineage>
        <taxon>Bacteria</taxon>
        <taxon>Pseudomonadati</taxon>
        <taxon>Pseudomonadota</taxon>
        <taxon>Alphaproteobacteria</taxon>
        <taxon>Rhodospirillales</taxon>
        <taxon>Rhodospirillaceae</taxon>
        <taxon>Pacificispira</taxon>
    </lineage>
</organism>
<evidence type="ECO:0000256" key="2">
    <source>
        <dbReference type="PROSITE-ProRule" id="PRU00169"/>
    </source>
</evidence>
<evidence type="ECO:0000313" key="5">
    <source>
        <dbReference type="Proteomes" id="UP000539372"/>
    </source>
</evidence>
<dbReference type="PROSITE" id="PS50110">
    <property type="entry name" value="RESPONSE_REGULATORY"/>
    <property type="match status" value="1"/>
</dbReference>
<dbReference type="PANTHER" id="PTHR44591:SF3">
    <property type="entry name" value="RESPONSE REGULATORY DOMAIN-CONTAINING PROTEIN"/>
    <property type="match status" value="1"/>
</dbReference>
<dbReference type="SMART" id="SM00448">
    <property type="entry name" value="REC"/>
    <property type="match status" value="1"/>
</dbReference>
<keyword evidence="5" id="KW-1185">Reference proteome</keyword>
<dbReference type="InterPro" id="IPR011006">
    <property type="entry name" value="CheY-like_superfamily"/>
</dbReference>
<sequence length="125" mass="13731">MQRILIVEDDPRMLELLTSILEAEGYAVDVTDNGQAGIERAMSNPLPDALILDLNMRDVLGWDVIRSIRGASVGSDVPILVLSAFGSAQDRDEAFDAGCTAYESKPVDRDRLIDRVKAVLKSRSR</sequence>
<dbReference type="RefSeq" id="WP_169626902.1">
    <property type="nucleotide sequence ID" value="NZ_JABBNT010000006.1"/>
</dbReference>
<gene>
    <name evidence="4" type="ORF">HH303_18580</name>
</gene>
<feature type="modified residue" description="4-aspartylphosphate" evidence="2">
    <location>
        <position position="53"/>
    </location>
</feature>
<proteinExistence type="predicted"/>